<keyword evidence="2" id="KW-1185">Reference proteome</keyword>
<proteinExistence type="predicted"/>
<evidence type="ECO:0000313" key="1">
    <source>
        <dbReference type="EMBL" id="EDM77732.1"/>
    </source>
</evidence>
<accession>A6G8S2</accession>
<dbReference type="Proteomes" id="UP000005801">
    <property type="component" value="Unassembled WGS sequence"/>
</dbReference>
<dbReference type="AlphaFoldDB" id="A6G8S2"/>
<name>A6G8S2_9BACT</name>
<gene>
    <name evidence="1" type="ORF">PPSIR1_38746</name>
</gene>
<organism evidence="1 2">
    <name type="scientific">Plesiocystis pacifica SIR-1</name>
    <dbReference type="NCBI Taxonomy" id="391625"/>
    <lineage>
        <taxon>Bacteria</taxon>
        <taxon>Pseudomonadati</taxon>
        <taxon>Myxococcota</taxon>
        <taxon>Polyangia</taxon>
        <taxon>Nannocystales</taxon>
        <taxon>Nannocystaceae</taxon>
        <taxon>Plesiocystis</taxon>
    </lineage>
</organism>
<sequence>MSAAFDAMGEGFFMASRRGSPPRWDRVGGWMYGGVCARAQLLEGGTGV</sequence>
<evidence type="ECO:0000313" key="2">
    <source>
        <dbReference type="Proteomes" id="UP000005801"/>
    </source>
</evidence>
<dbReference type="EMBL" id="ABCS01000041">
    <property type="protein sequence ID" value="EDM77732.1"/>
    <property type="molecule type" value="Genomic_DNA"/>
</dbReference>
<protein>
    <submittedName>
        <fullName evidence="1">Uncharacterized protein</fullName>
    </submittedName>
</protein>
<comment type="caution">
    <text evidence="1">The sequence shown here is derived from an EMBL/GenBank/DDBJ whole genome shotgun (WGS) entry which is preliminary data.</text>
</comment>
<reference evidence="1 2" key="1">
    <citation type="submission" date="2007-06" db="EMBL/GenBank/DDBJ databases">
        <authorList>
            <person name="Shimkets L."/>
            <person name="Ferriera S."/>
            <person name="Johnson J."/>
            <person name="Kravitz S."/>
            <person name="Beeson K."/>
            <person name="Sutton G."/>
            <person name="Rogers Y.-H."/>
            <person name="Friedman R."/>
            <person name="Frazier M."/>
            <person name="Venter J.C."/>
        </authorList>
    </citation>
    <scope>NUCLEOTIDE SEQUENCE [LARGE SCALE GENOMIC DNA]</scope>
    <source>
        <strain evidence="1 2">SIR-1</strain>
    </source>
</reference>